<name>A0ACB9BPU6_CICIN</name>
<proteinExistence type="predicted"/>
<dbReference type="Proteomes" id="UP001055811">
    <property type="component" value="Linkage Group LG06"/>
</dbReference>
<evidence type="ECO:0000313" key="1">
    <source>
        <dbReference type="EMBL" id="KAI3724035.1"/>
    </source>
</evidence>
<organism evidence="1 2">
    <name type="scientific">Cichorium intybus</name>
    <name type="common">Chicory</name>
    <dbReference type="NCBI Taxonomy" id="13427"/>
    <lineage>
        <taxon>Eukaryota</taxon>
        <taxon>Viridiplantae</taxon>
        <taxon>Streptophyta</taxon>
        <taxon>Embryophyta</taxon>
        <taxon>Tracheophyta</taxon>
        <taxon>Spermatophyta</taxon>
        <taxon>Magnoliopsida</taxon>
        <taxon>eudicotyledons</taxon>
        <taxon>Gunneridae</taxon>
        <taxon>Pentapetalae</taxon>
        <taxon>asterids</taxon>
        <taxon>campanulids</taxon>
        <taxon>Asterales</taxon>
        <taxon>Asteraceae</taxon>
        <taxon>Cichorioideae</taxon>
        <taxon>Cichorieae</taxon>
        <taxon>Cichoriinae</taxon>
        <taxon>Cichorium</taxon>
    </lineage>
</organism>
<comment type="caution">
    <text evidence="1">The sequence shown here is derived from an EMBL/GenBank/DDBJ whole genome shotgun (WGS) entry which is preliminary data.</text>
</comment>
<dbReference type="EMBL" id="CM042014">
    <property type="protein sequence ID" value="KAI3724035.1"/>
    <property type="molecule type" value="Genomic_DNA"/>
</dbReference>
<sequence length="134" mass="15138">MTSVDCVELPYAVDDVTMALPEKVGVYVKTLEVGFHLLFSAFICAYISRNEFFIDDEGCGSRFYVVEDGDRRDIPFVEVLGVDHGDQLKQDEDDDVTMMQQGENTNHVYLPSMLIDEFVDSNTFILSTHDVGHC</sequence>
<accession>A0ACB9BPU6</accession>
<reference evidence="2" key="1">
    <citation type="journal article" date="2022" name="Mol. Ecol. Resour.">
        <title>The genomes of chicory, endive, great burdock and yacon provide insights into Asteraceae palaeo-polyploidization history and plant inulin production.</title>
        <authorList>
            <person name="Fan W."/>
            <person name="Wang S."/>
            <person name="Wang H."/>
            <person name="Wang A."/>
            <person name="Jiang F."/>
            <person name="Liu H."/>
            <person name="Zhao H."/>
            <person name="Xu D."/>
            <person name="Zhang Y."/>
        </authorList>
    </citation>
    <scope>NUCLEOTIDE SEQUENCE [LARGE SCALE GENOMIC DNA]</scope>
    <source>
        <strain evidence="2">cv. Punajuju</strain>
    </source>
</reference>
<gene>
    <name evidence="1" type="ORF">L2E82_35799</name>
</gene>
<evidence type="ECO:0000313" key="2">
    <source>
        <dbReference type="Proteomes" id="UP001055811"/>
    </source>
</evidence>
<protein>
    <submittedName>
        <fullName evidence="1">Uncharacterized protein</fullName>
    </submittedName>
</protein>
<keyword evidence="2" id="KW-1185">Reference proteome</keyword>
<reference evidence="1 2" key="2">
    <citation type="journal article" date="2022" name="Mol. Ecol. Resour.">
        <title>The genomes of chicory, endive, great burdock and yacon provide insights into Asteraceae paleo-polyploidization history and plant inulin production.</title>
        <authorList>
            <person name="Fan W."/>
            <person name="Wang S."/>
            <person name="Wang H."/>
            <person name="Wang A."/>
            <person name="Jiang F."/>
            <person name="Liu H."/>
            <person name="Zhao H."/>
            <person name="Xu D."/>
            <person name="Zhang Y."/>
        </authorList>
    </citation>
    <scope>NUCLEOTIDE SEQUENCE [LARGE SCALE GENOMIC DNA]</scope>
    <source>
        <strain evidence="2">cv. Punajuju</strain>
        <tissue evidence="1">Leaves</tissue>
    </source>
</reference>